<dbReference type="InterPro" id="IPR029044">
    <property type="entry name" value="Nucleotide-diphossugar_trans"/>
</dbReference>
<keyword evidence="2 8" id="KW-0808">Transferase</keyword>
<dbReference type="NCBIfam" id="NF002741">
    <property type="entry name" value="PRK02726.1"/>
    <property type="match status" value="1"/>
</dbReference>
<organism evidence="10 11">
    <name type="scientific">Aphanothece hegewaldii CCALA 016</name>
    <dbReference type="NCBI Taxonomy" id="2107694"/>
    <lineage>
        <taxon>Bacteria</taxon>
        <taxon>Bacillati</taxon>
        <taxon>Cyanobacteriota</taxon>
        <taxon>Cyanophyceae</taxon>
        <taxon>Oscillatoriophycideae</taxon>
        <taxon>Chroococcales</taxon>
        <taxon>Aphanothecaceae</taxon>
        <taxon>Aphanothece</taxon>
    </lineage>
</organism>
<dbReference type="GO" id="GO:0046872">
    <property type="term" value="F:metal ion binding"/>
    <property type="evidence" value="ECO:0007669"/>
    <property type="project" value="UniProtKB-KW"/>
</dbReference>
<dbReference type="OrthoDB" id="9788394at2"/>
<dbReference type="CDD" id="cd02503">
    <property type="entry name" value="MobA"/>
    <property type="match status" value="1"/>
</dbReference>
<feature type="binding site" evidence="8">
    <location>
        <position position="26"/>
    </location>
    <ligand>
        <name>GTP</name>
        <dbReference type="ChEBI" id="CHEBI:37565"/>
    </ligand>
</feature>
<dbReference type="Gene3D" id="3.90.550.10">
    <property type="entry name" value="Spore Coat Polysaccharide Biosynthesis Protein SpsA, Chain A"/>
    <property type="match status" value="1"/>
</dbReference>
<comment type="caution">
    <text evidence="8">Lacks conserved residue(s) required for the propagation of feature annotation.</text>
</comment>
<comment type="subcellular location">
    <subcellularLocation>
        <location evidence="8">Cytoplasm</location>
    </subcellularLocation>
</comment>
<evidence type="ECO:0000256" key="2">
    <source>
        <dbReference type="ARBA" id="ARBA00022679"/>
    </source>
</evidence>
<comment type="similarity">
    <text evidence="8">Belongs to the MobA family.</text>
</comment>
<feature type="domain" description="MobA-like NTP transferase" evidence="9">
    <location>
        <begin position="11"/>
        <end position="164"/>
    </location>
</feature>
<name>A0A2T1LST2_9CHRO</name>
<dbReference type="AlphaFoldDB" id="A0A2T1LST2"/>
<evidence type="ECO:0000256" key="3">
    <source>
        <dbReference type="ARBA" id="ARBA00022723"/>
    </source>
</evidence>
<comment type="domain">
    <text evidence="8">The N-terminal domain determines nucleotide recognition and specific binding, while the C-terminal domain determines the specific binding to the target protein.</text>
</comment>
<evidence type="ECO:0000313" key="10">
    <source>
        <dbReference type="EMBL" id="PSF32951.1"/>
    </source>
</evidence>
<reference evidence="10 11" key="1">
    <citation type="submission" date="2018-03" db="EMBL/GenBank/DDBJ databases">
        <title>The ancient ancestry and fast evolution of plastids.</title>
        <authorList>
            <person name="Moore K.R."/>
            <person name="Magnabosco C."/>
            <person name="Momper L."/>
            <person name="Gold D.A."/>
            <person name="Bosak T."/>
            <person name="Fournier G.P."/>
        </authorList>
    </citation>
    <scope>NUCLEOTIDE SEQUENCE [LARGE SCALE GENOMIC DNA]</scope>
    <source>
        <strain evidence="10 11">CCALA 016</strain>
    </source>
</reference>
<dbReference type="PANTHER" id="PTHR19136">
    <property type="entry name" value="MOLYBDENUM COFACTOR GUANYLYLTRANSFERASE"/>
    <property type="match status" value="1"/>
</dbReference>
<keyword evidence="11" id="KW-1185">Reference proteome</keyword>
<dbReference type="HAMAP" id="MF_00316">
    <property type="entry name" value="MobA"/>
    <property type="match status" value="1"/>
</dbReference>
<keyword evidence="3 8" id="KW-0479">Metal-binding</keyword>
<evidence type="ECO:0000256" key="4">
    <source>
        <dbReference type="ARBA" id="ARBA00022741"/>
    </source>
</evidence>
<dbReference type="EC" id="2.7.7.77" evidence="8"/>
<keyword evidence="4 8" id="KW-0547">Nucleotide-binding</keyword>
<dbReference type="SUPFAM" id="SSF53448">
    <property type="entry name" value="Nucleotide-diphospho-sugar transferases"/>
    <property type="match status" value="1"/>
</dbReference>
<comment type="catalytic activity">
    <reaction evidence="8">
        <text>Mo-molybdopterin + GTP + H(+) = Mo-molybdopterin guanine dinucleotide + diphosphate</text>
        <dbReference type="Rhea" id="RHEA:34243"/>
        <dbReference type="ChEBI" id="CHEBI:15378"/>
        <dbReference type="ChEBI" id="CHEBI:33019"/>
        <dbReference type="ChEBI" id="CHEBI:37565"/>
        <dbReference type="ChEBI" id="CHEBI:71302"/>
        <dbReference type="ChEBI" id="CHEBI:71310"/>
        <dbReference type="EC" id="2.7.7.77"/>
    </reaction>
</comment>
<evidence type="ECO:0000259" key="9">
    <source>
        <dbReference type="Pfam" id="PF12804"/>
    </source>
</evidence>
<keyword evidence="7 8" id="KW-0501">Molybdenum cofactor biosynthesis</keyword>
<keyword evidence="10" id="KW-0548">Nucleotidyltransferase</keyword>
<feature type="binding site" evidence="8">
    <location>
        <begin position="14"/>
        <end position="16"/>
    </location>
    <ligand>
        <name>GTP</name>
        <dbReference type="ChEBI" id="CHEBI:37565"/>
    </ligand>
</feature>
<sequence length="194" mass="21774">MAFYSKSSLNAIILAGGQSSRMGKDKALLLIDGIPLLQKIYTVASDCTQNVYVISPWIEQYTSILPQSCHFIRENTPTHGPLVAFFLALNHVESDWILLLACDLPLLTSEIVQQWANSLPGVPETAIAYLPKQDDLWHPLCGFYRRCCLASLEYFIKKGGRSFQGWLNQSTVQQILVSDPRVLLNCNTPQDLLF</sequence>
<evidence type="ECO:0000313" key="11">
    <source>
        <dbReference type="Proteomes" id="UP000239001"/>
    </source>
</evidence>
<keyword evidence="1 8" id="KW-0963">Cytoplasm</keyword>
<evidence type="ECO:0000256" key="8">
    <source>
        <dbReference type="HAMAP-Rule" id="MF_00316"/>
    </source>
</evidence>
<reference evidence="10 11" key="2">
    <citation type="submission" date="2018-03" db="EMBL/GenBank/DDBJ databases">
        <authorList>
            <person name="Keele B.F."/>
        </authorList>
    </citation>
    <scope>NUCLEOTIDE SEQUENCE [LARGE SCALE GENOMIC DNA]</scope>
    <source>
        <strain evidence="10 11">CCALA 016</strain>
    </source>
</reference>
<accession>A0A2T1LST2</accession>
<dbReference type="Pfam" id="PF12804">
    <property type="entry name" value="NTP_transf_3"/>
    <property type="match status" value="1"/>
</dbReference>
<evidence type="ECO:0000256" key="1">
    <source>
        <dbReference type="ARBA" id="ARBA00022490"/>
    </source>
</evidence>
<dbReference type="GO" id="GO:0061603">
    <property type="term" value="F:molybdenum cofactor guanylyltransferase activity"/>
    <property type="evidence" value="ECO:0007669"/>
    <property type="project" value="UniProtKB-EC"/>
</dbReference>
<evidence type="ECO:0000256" key="5">
    <source>
        <dbReference type="ARBA" id="ARBA00022842"/>
    </source>
</evidence>
<comment type="function">
    <text evidence="8">Transfers a GMP moiety from GTP to Mo-molybdopterin (Mo-MPT) cofactor (Moco or molybdenum cofactor) to form Mo-molybdopterin guanine dinucleotide (Mo-MGD) cofactor.</text>
</comment>
<feature type="binding site" evidence="8">
    <location>
        <position position="103"/>
    </location>
    <ligand>
        <name>Mg(2+)</name>
        <dbReference type="ChEBI" id="CHEBI:18420"/>
    </ligand>
</feature>
<dbReference type="RefSeq" id="WP_106458906.1">
    <property type="nucleotide sequence ID" value="NZ_PXOH01000035.1"/>
</dbReference>
<gene>
    <name evidence="8" type="primary">mobA</name>
    <name evidence="10" type="ORF">C7H19_21160</name>
</gene>
<keyword evidence="5 8" id="KW-0460">Magnesium</keyword>
<dbReference type="InterPro" id="IPR025877">
    <property type="entry name" value="MobA-like_NTP_Trfase"/>
</dbReference>
<dbReference type="PANTHER" id="PTHR19136:SF81">
    <property type="entry name" value="MOLYBDENUM COFACTOR GUANYLYLTRANSFERASE"/>
    <property type="match status" value="1"/>
</dbReference>
<evidence type="ECO:0000256" key="6">
    <source>
        <dbReference type="ARBA" id="ARBA00023134"/>
    </source>
</evidence>
<dbReference type="GO" id="GO:0005525">
    <property type="term" value="F:GTP binding"/>
    <property type="evidence" value="ECO:0007669"/>
    <property type="project" value="UniProtKB-UniRule"/>
</dbReference>
<proteinExistence type="inferred from homology"/>
<dbReference type="InterPro" id="IPR013482">
    <property type="entry name" value="Molybde_CF_guanTrfase"/>
</dbReference>
<feature type="binding site" evidence="8">
    <location>
        <position position="103"/>
    </location>
    <ligand>
        <name>GTP</name>
        <dbReference type="ChEBI" id="CHEBI:37565"/>
    </ligand>
</feature>
<dbReference type="GO" id="GO:0005737">
    <property type="term" value="C:cytoplasm"/>
    <property type="evidence" value="ECO:0007669"/>
    <property type="project" value="UniProtKB-SubCell"/>
</dbReference>
<dbReference type="GO" id="GO:0006777">
    <property type="term" value="P:Mo-molybdopterin cofactor biosynthetic process"/>
    <property type="evidence" value="ECO:0007669"/>
    <property type="project" value="UniProtKB-KW"/>
</dbReference>
<evidence type="ECO:0000256" key="7">
    <source>
        <dbReference type="ARBA" id="ARBA00023150"/>
    </source>
</evidence>
<comment type="cofactor">
    <cofactor evidence="8">
        <name>Mg(2+)</name>
        <dbReference type="ChEBI" id="CHEBI:18420"/>
    </cofactor>
</comment>
<dbReference type="EMBL" id="PXOH01000035">
    <property type="protein sequence ID" value="PSF32951.1"/>
    <property type="molecule type" value="Genomic_DNA"/>
</dbReference>
<dbReference type="Proteomes" id="UP000239001">
    <property type="component" value="Unassembled WGS sequence"/>
</dbReference>
<comment type="caution">
    <text evidence="10">The sequence shown here is derived from an EMBL/GenBank/DDBJ whole genome shotgun (WGS) entry which is preliminary data.</text>
</comment>
<protein>
    <recommendedName>
        <fullName evidence="8">Probable molybdenum cofactor guanylyltransferase</fullName>
        <shortName evidence="8">MoCo guanylyltransferase</shortName>
        <ecNumber evidence="8">2.7.7.77</ecNumber>
    </recommendedName>
    <alternativeName>
        <fullName evidence="8">GTP:molybdopterin guanylyltransferase</fullName>
    </alternativeName>
    <alternativeName>
        <fullName evidence="8">Mo-MPT guanylyltransferase</fullName>
    </alternativeName>
    <alternativeName>
        <fullName evidence="8">Molybdopterin guanylyltransferase</fullName>
    </alternativeName>
    <alternativeName>
        <fullName evidence="8">Molybdopterin-guanine dinucleotide synthase</fullName>
        <shortName evidence="8">MGD synthase</shortName>
    </alternativeName>
</protein>
<keyword evidence="6 8" id="KW-0342">GTP-binding</keyword>